<evidence type="ECO:0000256" key="11">
    <source>
        <dbReference type="ARBA" id="ARBA00032922"/>
    </source>
</evidence>
<dbReference type="NCBIfam" id="TIGR02578">
    <property type="entry name" value="cas_TM1811_Csm1"/>
    <property type="match status" value="1"/>
</dbReference>
<dbReference type="GO" id="GO:0016740">
    <property type="term" value="F:transferase activity"/>
    <property type="evidence" value="ECO:0007669"/>
    <property type="project" value="UniProtKB-KW"/>
</dbReference>
<evidence type="ECO:0000256" key="9">
    <source>
        <dbReference type="ARBA" id="ARBA00022840"/>
    </source>
</evidence>
<evidence type="ECO:0000313" key="13">
    <source>
        <dbReference type="EMBL" id="PFG73557.1"/>
    </source>
</evidence>
<evidence type="ECO:0000313" key="14">
    <source>
        <dbReference type="Proteomes" id="UP000223071"/>
    </source>
</evidence>
<dbReference type="Gene3D" id="3.30.70.270">
    <property type="match status" value="1"/>
</dbReference>
<keyword evidence="3" id="KW-0808">Transferase</keyword>
<evidence type="ECO:0000256" key="3">
    <source>
        <dbReference type="ARBA" id="ARBA00022679"/>
    </source>
</evidence>
<comment type="caution">
    <text evidence="13">The sequence shown here is derived from an EMBL/GenBank/DDBJ whole genome shotgun (WGS) entry which is preliminary data.</text>
</comment>
<evidence type="ECO:0000256" key="7">
    <source>
        <dbReference type="ARBA" id="ARBA00022801"/>
    </source>
</evidence>
<dbReference type="RefSeq" id="WP_165772480.1">
    <property type="nucleotide sequence ID" value="NZ_PDJQ01000001.1"/>
</dbReference>
<evidence type="ECO:0000256" key="2">
    <source>
        <dbReference type="ARBA" id="ARBA00014333"/>
    </source>
</evidence>
<keyword evidence="4" id="KW-0540">Nuclease</keyword>
<dbReference type="InterPro" id="IPR000160">
    <property type="entry name" value="GGDEF_dom"/>
</dbReference>
<keyword evidence="10" id="KW-0051">Antiviral defense</keyword>
<evidence type="ECO:0000259" key="12">
    <source>
        <dbReference type="PROSITE" id="PS50887"/>
    </source>
</evidence>
<dbReference type="Pfam" id="PF18211">
    <property type="entry name" value="Csm1_B"/>
    <property type="match status" value="1"/>
</dbReference>
<dbReference type="PANTHER" id="PTHR36528">
    <property type="entry name" value="CRISPR SYSTEM SINGLE-STRAND-SPECIFIC DEOXYRIBONUCLEASE CAS10/CSM1 (SUBTYPE III-A)"/>
    <property type="match status" value="1"/>
</dbReference>
<dbReference type="GO" id="GO:0004519">
    <property type="term" value="F:endonuclease activity"/>
    <property type="evidence" value="ECO:0007669"/>
    <property type="project" value="UniProtKB-KW"/>
</dbReference>
<evidence type="ECO:0000256" key="6">
    <source>
        <dbReference type="ARBA" id="ARBA00022759"/>
    </source>
</evidence>
<dbReference type="InterPro" id="IPR041062">
    <property type="entry name" value="Csm1_B"/>
</dbReference>
<keyword evidence="6" id="KW-0255">Endonuclease</keyword>
<keyword evidence="8" id="KW-0269">Exonuclease</keyword>
<evidence type="ECO:0000256" key="8">
    <source>
        <dbReference type="ARBA" id="ARBA00022839"/>
    </source>
</evidence>
<feature type="domain" description="GGDEF" evidence="12">
    <location>
        <begin position="532"/>
        <end position="676"/>
    </location>
</feature>
<proteinExistence type="inferred from homology"/>
<dbReference type="InterPro" id="IPR013408">
    <property type="entry name" value="Cas10/Csm1"/>
</dbReference>
<dbReference type="PROSITE" id="PS50887">
    <property type="entry name" value="GGDEF"/>
    <property type="match status" value="1"/>
</dbReference>
<dbReference type="InterPro" id="IPR052117">
    <property type="entry name" value="Cas10/Csm1_subtype-III-A"/>
</dbReference>
<dbReference type="AlphaFoldDB" id="A0A2A9HC35"/>
<evidence type="ECO:0000256" key="5">
    <source>
        <dbReference type="ARBA" id="ARBA00022741"/>
    </source>
</evidence>
<evidence type="ECO:0000256" key="4">
    <source>
        <dbReference type="ARBA" id="ARBA00022722"/>
    </source>
</evidence>
<keyword evidence="9" id="KW-0067">ATP-binding</keyword>
<dbReference type="GO" id="GO:0004527">
    <property type="term" value="F:exonuclease activity"/>
    <property type="evidence" value="ECO:0007669"/>
    <property type="project" value="UniProtKB-KW"/>
</dbReference>
<dbReference type="InterPro" id="IPR054767">
    <property type="entry name" value="Cas10-Cmr2_palm2"/>
</dbReference>
<dbReference type="EMBL" id="PDJQ01000001">
    <property type="protein sequence ID" value="PFG73557.1"/>
    <property type="molecule type" value="Genomic_DNA"/>
</dbReference>
<sequence>MSWEISEEVLRTYCAGLFHDLGKVWAQVQGRGTEPSRFDCETPDQHQVRFADCESCKRRYRYAHAAMSGTLARETLPEFRGLADAAALHHAPDAEELGDLVRWVVLGDHLSAGERDDRYDRGERDAGTPVPALLNPLASLDRDVYVLPRLLDSELLFGQLRSSEGDRAKAAFGGVFDGLRSGLEAAAALSGGDWLALSEHLTGAVYRGAMGVPSAFMNTVADIPLATHLHLAGVFAAALAADGSPARTAEETTVGIVAGDVSGIQEFIHDTGSRRAARALRARSFYIQLLSLVAARWVAIRCGVPPWCAFSVVGGQFQVAVPASRVGMVEQLQEELDRVLFRAHGPVLSLNLAAMVFSGKEIQEFRDVHRRLREELSARKSRKFAGLARSGALFEPQAVASMGRACRTCGREAIEGRTEDDDGVERRVCGMCASLEELGRELLDSEFVVLEPTEPGERATGWRRVMAALGHRVELASKPPERVVRGAVIALDSDGLRRLPCARLVATGRYAPRSEEGLLDFGEIAERSEGRKLIATMKADVDDLGLFLQRYFERKRPSPSRFLAISTALSLFFEAYLPEFAARKYPNIYLIFSGGDDTALAGPLFDVLDFARELREEFRRWTAGNPALHFSAGVTVAHAQRPVQAGIEAAEGALGKAKGERPDKTRPKDAVVALDVWLTWAGFEDVLRHTQTLVSLVRGQNGRKQLARRALQHLQLLEHAAPGRYEPLVWRSYYQLNRVARDHPEAEQVLKALRKEAFETEIGGEPGGRRVALAARLAELRTASDGNTDQRRRAGGAQV</sequence>
<organism evidence="13 14">
    <name type="scientific">Tepidiforma thermophila (strain KCTC 52669 / CGMCC 1.13589 / G233)</name>
    <dbReference type="NCBI Taxonomy" id="2761530"/>
    <lineage>
        <taxon>Bacteria</taxon>
        <taxon>Bacillati</taxon>
        <taxon>Chloroflexota</taxon>
        <taxon>Tepidiformia</taxon>
        <taxon>Tepidiformales</taxon>
        <taxon>Tepidiformaceae</taxon>
        <taxon>Tepidiforma</taxon>
    </lineage>
</organism>
<protein>
    <recommendedName>
        <fullName evidence="2">CRISPR system single-strand-specific deoxyribonuclease Cas10/Csm1 (subtype III-A)</fullName>
    </recommendedName>
    <alternativeName>
        <fullName evidence="11">Cyclic oligoadenylate synthase</fullName>
    </alternativeName>
</protein>
<keyword evidence="14" id="KW-1185">Reference proteome</keyword>
<dbReference type="Gene3D" id="1.10.3210.10">
    <property type="entry name" value="Hypothetical protein af1432"/>
    <property type="match status" value="1"/>
</dbReference>
<dbReference type="GO" id="GO:0005524">
    <property type="term" value="F:ATP binding"/>
    <property type="evidence" value="ECO:0007669"/>
    <property type="project" value="UniProtKB-KW"/>
</dbReference>
<reference evidence="13 14" key="1">
    <citation type="submission" date="2017-09" db="EMBL/GenBank/DDBJ databases">
        <title>Sequencing the genomes of two abundant thermophiles in Great Basin hot springs: Thermocrinis jamiesonii and novel Chloroflexi Thermoflexus hugenholtzii.</title>
        <authorList>
            <person name="Hedlund B."/>
        </authorList>
    </citation>
    <scope>NUCLEOTIDE SEQUENCE [LARGE SCALE GENOMIC DNA]</scope>
    <source>
        <strain evidence="13 14">G233</strain>
    </source>
</reference>
<keyword evidence="5" id="KW-0547">Nucleotide-binding</keyword>
<keyword evidence="7" id="KW-0378">Hydrolase</keyword>
<evidence type="ECO:0000256" key="10">
    <source>
        <dbReference type="ARBA" id="ARBA00023118"/>
    </source>
</evidence>
<gene>
    <name evidence="13" type="ORF">A9A59_0757</name>
</gene>
<accession>A0A2A9HC35</accession>
<dbReference type="Proteomes" id="UP000223071">
    <property type="component" value="Unassembled WGS sequence"/>
</dbReference>
<name>A0A2A9HC35_TEPT2</name>
<evidence type="ECO:0000256" key="1">
    <source>
        <dbReference type="ARBA" id="ARBA00005700"/>
    </source>
</evidence>
<dbReference type="Pfam" id="PF22335">
    <property type="entry name" value="Cas10-Cmr2_palm2"/>
    <property type="match status" value="1"/>
</dbReference>
<comment type="similarity">
    <text evidence="1">Belongs to the CRISPR-associated Cas10/Csm1 family.</text>
</comment>
<dbReference type="InterPro" id="IPR043128">
    <property type="entry name" value="Rev_trsase/Diguanyl_cyclase"/>
</dbReference>
<dbReference type="PANTHER" id="PTHR36528:SF1">
    <property type="entry name" value="CRISPR SYSTEM SINGLE-STRAND-SPECIFIC DEOXYRIBONUCLEASE CAS10_CSM1 (SUBTYPE III-A)"/>
    <property type="match status" value="1"/>
</dbReference>
<dbReference type="GO" id="GO:0051607">
    <property type="term" value="P:defense response to virus"/>
    <property type="evidence" value="ECO:0007669"/>
    <property type="project" value="UniProtKB-KW"/>
</dbReference>